<dbReference type="AlphaFoldDB" id="A0A7S1EQ08"/>
<dbReference type="EMBL" id="HBFP01001296">
    <property type="protein sequence ID" value="CAD8816548.1"/>
    <property type="molecule type" value="Transcribed_RNA"/>
</dbReference>
<protein>
    <submittedName>
        <fullName evidence="2">Uncharacterized protein</fullName>
    </submittedName>
</protein>
<name>A0A7S1EQ08_9RHOD</name>
<organism evidence="2">
    <name type="scientific">Timspurckia oligopyrenoides</name>
    <dbReference type="NCBI Taxonomy" id="708627"/>
    <lineage>
        <taxon>Eukaryota</taxon>
        <taxon>Rhodophyta</taxon>
        <taxon>Bangiophyceae</taxon>
        <taxon>Porphyridiales</taxon>
        <taxon>Porphyridiaceae</taxon>
        <taxon>Timspurckia</taxon>
    </lineage>
</organism>
<reference evidence="2" key="1">
    <citation type="submission" date="2021-01" db="EMBL/GenBank/DDBJ databases">
        <authorList>
            <person name="Corre E."/>
            <person name="Pelletier E."/>
            <person name="Niang G."/>
            <person name="Scheremetjew M."/>
            <person name="Finn R."/>
            <person name="Kale V."/>
            <person name="Holt S."/>
            <person name="Cochrane G."/>
            <person name="Meng A."/>
            <person name="Brown T."/>
            <person name="Cohen L."/>
        </authorList>
    </citation>
    <scope>NUCLEOTIDE SEQUENCE</scope>
    <source>
        <strain evidence="2">CCMP3278</strain>
    </source>
</reference>
<sequence>MGGSDSHQSAEWEGEVYKQRNSDHRRYVSRYIRISNGMLTGYTRMSRSNSKSSDQDENVNEEDTVYVPEFNVLLNGGYFEQDLHSGLFKVHDGNHRLQIKFQTTDLDEDPYVYTALNYWITKPKRVTRVSSWKSRSRSNSSRCSSLSSMEN</sequence>
<proteinExistence type="predicted"/>
<evidence type="ECO:0000256" key="1">
    <source>
        <dbReference type="SAM" id="MobiDB-lite"/>
    </source>
</evidence>
<gene>
    <name evidence="2" type="ORF">TOLI1172_LOCUS936</name>
</gene>
<accession>A0A7S1EQ08</accession>
<feature type="region of interest" description="Disordered" evidence="1">
    <location>
        <begin position="131"/>
        <end position="151"/>
    </location>
</feature>
<evidence type="ECO:0000313" key="2">
    <source>
        <dbReference type="EMBL" id="CAD8816548.1"/>
    </source>
</evidence>